<organism evidence="3 4">
    <name type="scientific">Lentzea flaviverrucosa</name>
    <dbReference type="NCBI Taxonomy" id="200379"/>
    <lineage>
        <taxon>Bacteria</taxon>
        <taxon>Bacillati</taxon>
        <taxon>Actinomycetota</taxon>
        <taxon>Actinomycetes</taxon>
        <taxon>Pseudonocardiales</taxon>
        <taxon>Pseudonocardiaceae</taxon>
        <taxon>Lentzea</taxon>
    </lineage>
</organism>
<keyword evidence="1 3" id="KW-0808">Transferase</keyword>
<dbReference type="PANTHER" id="PTHR44068">
    <property type="entry name" value="ZGC:194242"/>
    <property type="match status" value="1"/>
</dbReference>
<evidence type="ECO:0000313" key="4">
    <source>
        <dbReference type="Proteomes" id="UP000199028"/>
    </source>
</evidence>
<evidence type="ECO:0000313" key="3">
    <source>
        <dbReference type="EMBL" id="SES28390.1"/>
    </source>
</evidence>
<accession>A0A1H9W362</accession>
<dbReference type="InterPro" id="IPR029063">
    <property type="entry name" value="SAM-dependent_MTases_sf"/>
</dbReference>
<reference evidence="4" key="1">
    <citation type="submission" date="2016-10" db="EMBL/GenBank/DDBJ databases">
        <authorList>
            <person name="Varghese N."/>
            <person name="Submissions S."/>
        </authorList>
    </citation>
    <scope>NUCLEOTIDE SEQUENCE [LARGE SCALE GENOMIC DNA]</scope>
    <source>
        <strain evidence="4">CGMCC 4.578</strain>
    </source>
</reference>
<sequence>MMSTMSERLRSVVGQLAIRPGDRVLEIGCGQGVAATMVCQLLSTGTLTAIDRSTKMIEAATRRNAEYVASGRAEFLIASLEDMNLGDRRFDLVFAVRVGLFHRDPARAQALLEPWLAPDARVLSFYDVPV</sequence>
<dbReference type="GO" id="GO:0032259">
    <property type="term" value="P:methylation"/>
    <property type="evidence" value="ECO:0007669"/>
    <property type="project" value="UniProtKB-KW"/>
</dbReference>
<keyword evidence="3" id="KW-0489">Methyltransferase</keyword>
<protein>
    <submittedName>
        <fullName evidence="3">Methyltransferase domain-containing protein</fullName>
    </submittedName>
</protein>
<dbReference type="Pfam" id="PF13649">
    <property type="entry name" value="Methyltransf_25"/>
    <property type="match status" value="1"/>
</dbReference>
<keyword evidence="4" id="KW-1185">Reference proteome</keyword>
<dbReference type="OrthoDB" id="4571118at2"/>
<dbReference type="EMBL" id="FOFT01000011">
    <property type="protein sequence ID" value="SES28390.1"/>
    <property type="molecule type" value="Genomic_DNA"/>
</dbReference>
<dbReference type="InterPro" id="IPR041698">
    <property type="entry name" value="Methyltransf_25"/>
</dbReference>
<feature type="domain" description="Methyltransferase" evidence="2">
    <location>
        <begin position="24"/>
        <end position="112"/>
    </location>
</feature>
<gene>
    <name evidence="3" type="ORF">SAMN05216195_11128</name>
</gene>
<evidence type="ECO:0000259" key="2">
    <source>
        <dbReference type="Pfam" id="PF13649"/>
    </source>
</evidence>
<dbReference type="GO" id="GO:0016126">
    <property type="term" value="P:sterol biosynthetic process"/>
    <property type="evidence" value="ECO:0007669"/>
    <property type="project" value="TreeGrafter"/>
</dbReference>
<dbReference type="CDD" id="cd02440">
    <property type="entry name" value="AdoMet_MTases"/>
    <property type="match status" value="1"/>
</dbReference>
<dbReference type="Gene3D" id="3.40.50.150">
    <property type="entry name" value="Vaccinia Virus protein VP39"/>
    <property type="match status" value="1"/>
</dbReference>
<dbReference type="PANTHER" id="PTHR44068:SF1">
    <property type="entry name" value="HYPOTHETICAL LOC100005854"/>
    <property type="match status" value="1"/>
</dbReference>
<dbReference type="InterPro" id="IPR050447">
    <property type="entry name" value="Erg6_SMT_methyltransf"/>
</dbReference>
<dbReference type="AlphaFoldDB" id="A0A1H9W362"/>
<dbReference type="Proteomes" id="UP000199028">
    <property type="component" value="Unassembled WGS sequence"/>
</dbReference>
<dbReference type="SUPFAM" id="SSF53335">
    <property type="entry name" value="S-adenosyl-L-methionine-dependent methyltransferases"/>
    <property type="match status" value="1"/>
</dbReference>
<proteinExistence type="predicted"/>
<evidence type="ECO:0000256" key="1">
    <source>
        <dbReference type="ARBA" id="ARBA00022679"/>
    </source>
</evidence>
<dbReference type="GO" id="GO:0003838">
    <property type="term" value="F:sterol 24-C-methyltransferase activity"/>
    <property type="evidence" value="ECO:0007669"/>
    <property type="project" value="TreeGrafter"/>
</dbReference>
<name>A0A1H9W362_9PSEU</name>